<accession>A0A919F1J2</accession>
<organism evidence="2 3">
    <name type="scientific">Streptomyces capoamus</name>
    <dbReference type="NCBI Taxonomy" id="68183"/>
    <lineage>
        <taxon>Bacteria</taxon>
        <taxon>Bacillati</taxon>
        <taxon>Actinomycetota</taxon>
        <taxon>Actinomycetes</taxon>
        <taxon>Kitasatosporales</taxon>
        <taxon>Streptomycetaceae</taxon>
        <taxon>Streptomyces</taxon>
    </lineage>
</organism>
<feature type="domain" description="Hemerythrin-like" evidence="1">
    <location>
        <begin position="24"/>
        <end position="137"/>
    </location>
</feature>
<dbReference type="EMBL" id="BNBF01000024">
    <property type="protein sequence ID" value="GHG68923.1"/>
    <property type="molecule type" value="Genomic_DNA"/>
</dbReference>
<dbReference type="InterPro" id="IPR012312">
    <property type="entry name" value="Hemerythrin-like"/>
</dbReference>
<evidence type="ECO:0000259" key="1">
    <source>
        <dbReference type="Pfam" id="PF01814"/>
    </source>
</evidence>
<dbReference type="PANTHER" id="PTHR35585">
    <property type="entry name" value="HHE DOMAIN PROTEIN (AFU_ORTHOLOGUE AFUA_4G00730)"/>
    <property type="match status" value="1"/>
</dbReference>
<keyword evidence="3" id="KW-1185">Reference proteome</keyword>
<dbReference type="Proteomes" id="UP000619355">
    <property type="component" value="Unassembled WGS sequence"/>
</dbReference>
<comment type="caution">
    <text evidence="2">The sequence shown here is derived from an EMBL/GenBank/DDBJ whole genome shotgun (WGS) entry which is preliminary data.</text>
</comment>
<proteinExistence type="predicted"/>
<reference evidence="3" key="1">
    <citation type="journal article" date="2019" name="Int. J. Syst. Evol. Microbiol.">
        <title>The Global Catalogue of Microorganisms (GCM) 10K type strain sequencing project: providing services to taxonomists for standard genome sequencing and annotation.</title>
        <authorList>
            <consortium name="The Broad Institute Genomics Platform"/>
            <consortium name="The Broad Institute Genome Sequencing Center for Infectious Disease"/>
            <person name="Wu L."/>
            <person name="Ma J."/>
        </authorList>
    </citation>
    <scope>NUCLEOTIDE SEQUENCE [LARGE SCALE GENOMIC DNA]</scope>
    <source>
        <strain evidence="3">JCM 4253</strain>
    </source>
</reference>
<dbReference type="Gene3D" id="1.20.120.520">
    <property type="entry name" value="nmb1532 protein domain like"/>
    <property type="match status" value="1"/>
</dbReference>
<evidence type="ECO:0000313" key="2">
    <source>
        <dbReference type="EMBL" id="GHG68923.1"/>
    </source>
</evidence>
<gene>
    <name evidence="2" type="ORF">GCM10018980_62870</name>
</gene>
<protein>
    <recommendedName>
        <fullName evidence="1">Hemerythrin-like domain-containing protein</fullName>
    </recommendedName>
</protein>
<dbReference type="AlphaFoldDB" id="A0A919F1J2"/>
<sequence length="181" mass="20933">MTIRWHEGAVARKWCPHMPETQDVVELILQDHRRMEDLFRLMRSVEEDRTAALEEFADLLVAHAQAEEAKVYPALKRYKNIDDEEVEHGEHEHDEGNEALLDLLQVEEVGSEEWDEKLEALVEAVTHHADEEERTILNGARENVGAERRAELGAAFWEERERQLKSGCGSLENVRRIVKSS</sequence>
<evidence type="ECO:0000313" key="3">
    <source>
        <dbReference type="Proteomes" id="UP000619355"/>
    </source>
</evidence>
<dbReference type="Pfam" id="PF01814">
    <property type="entry name" value="Hemerythrin"/>
    <property type="match status" value="1"/>
</dbReference>
<name>A0A919F1J2_9ACTN</name>
<dbReference type="PANTHER" id="PTHR35585:SF1">
    <property type="entry name" value="HHE DOMAIN PROTEIN (AFU_ORTHOLOGUE AFUA_4G00730)"/>
    <property type="match status" value="1"/>
</dbReference>